<sequence>MPVDAPQVSRFGLRGLVGAFQGLASDAVGQTDLHVQHDALQFHRIQLVDQRGRRRGVGKQGLPQRYAHGGAVEVAPAQEGRPCASRLLGQLHVEQTEGVGPRLGQHLALCQGDQPVAQCPALAGPGLQTPLTFKGL</sequence>
<accession>A0A645HL52</accession>
<gene>
    <name evidence="1" type="ORF">SDC9_187274</name>
</gene>
<name>A0A645HL52_9ZZZZ</name>
<reference evidence="1" key="1">
    <citation type="submission" date="2019-08" db="EMBL/GenBank/DDBJ databases">
        <authorList>
            <person name="Kucharzyk K."/>
            <person name="Murdoch R.W."/>
            <person name="Higgins S."/>
            <person name="Loffler F."/>
        </authorList>
    </citation>
    <scope>NUCLEOTIDE SEQUENCE</scope>
</reference>
<comment type="caution">
    <text evidence="1">The sequence shown here is derived from an EMBL/GenBank/DDBJ whole genome shotgun (WGS) entry which is preliminary data.</text>
</comment>
<proteinExistence type="predicted"/>
<organism evidence="1">
    <name type="scientific">bioreactor metagenome</name>
    <dbReference type="NCBI Taxonomy" id="1076179"/>
    <lineage>
        <taxon>unclassified sequences</taxon>
        <taxon>metagenomes</taxon>
        <taxon>ecological metagenomes</taxon>
    </lineage>
</organism>
<dbReference type="AlphaFoldDB" id="A0A645HL52"/>
<protein>
    <submittedName>
        <fullName evidence="1">Uncharacterized protein</fullName>
    </submittedName>
</protein>
<evidence type="ECO:0000313" key="1">
    <source>
        <dbReference type="EMBL" id="MPN39745.1"/>
    </source>
</evidence>
<dbReference type="EMBL" id="VSSQ01095746">
    <property type="protein sequence ID" value="MPN39745.1"/>
    <property type="molecule type" value="Genomic_DNA"/>
</dbReference>